<dbReference type="EMBL" id="DS016991">
    <property type="protein sequence ID" value="KMU86086.1"/>
    <property type="molecule type" value="Genomic_DNA"/>
</dbReference>
<feature type="region of interest" description="Disordered" evidence="1">
    <location>
        <begin position="1"/>
        <end position="124"/>
    </location>
</feature>
<sequence>MADYGSQQGRNPRPNPYGHASSFQRDAAFSEIFGGAPPPGRSQTMTSQTPQFHQERAHTMTGHSPEVYMPSRGHPPPMRQAHQSYGPGPESRYHDPRWQPNGSMPPPRNPPIPPYSSRSQYPIP</sequence>
<dbReference type="AlphaFoldDB" id="A0A0J8RNC5"/>
<organism evidence="2 3">
    <name type="scientific">Coccidioides immitis H538.4</name>
    <dbReference type="NCBI Taxonomy" id="396776"/>
    <lineage>
        <taxon>Eukaryota</taxon>
        <taxon>Fungi</taxon>
        <taxon>Dikarya</taxon>
        <taxon>Ascomycota</taxon>
        <taxon>Pezizomycotina</taxon>
        <taxon>Eurotiomycetes</taxon>
        <taxon>Eurotiomycetidae</taxon>
        <taxon>Onygenales</taxon>
        <taxon>Onygenaceae</taxon>
        <taxon>Coccidioides</taxon>
    </lineage>
</organism>
<gene>
    <name evidence="2" type="ORF">CIHG_03873</name>
</gene>
<dbReference type="Proteomes" id="UP000054563">
    <property type="component" value="Unassembled WGS sequence"/>
</dbReference>
<evidence type="ECO:0000313" key="2">
    <source>
        <dbReference type="EMBL" id="KMU86086.1"/>
    </source>
</evidence>
<dbReference type="STRING" id="396776.A0A0J8RNC5"/>
<dbReference type="VEuPathDB" id="FungiDB:CIHG_03873"/>
<proteinExistence type="predicted"/>
<protein>
    <submittedName>
        <fullName evidence="2">Uncharacterized protein</fullName>
    </submittedName>
</protein>
<feature type="compositionally biased region" description="Low complexity" evidence="1">
    <location>
        <begin position="115"/>
        <end position="124"/>
    </location>
</feature>
<reference evidence="3" key="1">
    <citation type="journal article" date="2010" name="Genome Res.">
        <title>Population genomic sequencing of Coccidioides fungi reveals recent hybridization and transposon control.</title>
        <authorList>
            <person name="Neafsey D.E."/>
            <person name="Barker B.M."/>
            <person name="Sharpton T.J."/>
            <person name="Stajich J.E."/>
            <person name="Park D.J."/>
            <person name="Whiston E."/>
            <person name="Hung C.-Y."/>
            <person name="McMahan C."/>
            <person name="White J."/>
            <person name="Sykes S."/>
            <person name="Heiman D."/>
            <person name="Young S."/>
            <person name="Zeng Q."/>
            <person name="Abouelleil A."/>
            <person name="Aftuck L."/>
            <person name="Bessette D."/>
            <person name="Brown A."/>
            <person name="FitzGerald M."/>
            <person name="Lui A."/>
            <person name="Macdonald J.P."/>
            <person name="Priest M."/>
            <person name="Orbach M.J."/>
            <person name="Galgiani J.N."/>
            <person name="Kirkland T.N."/>
            <person name="Cole G.T."/>
            <person name="Birren B.W."/>
            <person name="Henn M.R."/>
            <person name="Taylor J.W."/>
            <person name="Rounsley S.D."/>
        </authorList>
    </citation>
    <scope>NUCLEOTIDE SEQUENCE [LARGE SCALE GENOMIC DNA]</scope>
    <source>
        <strain evidence="3">H538.4</strain>
    </source>
</reference>
<name>A0A0J8RNC5_COCIT</name>
<evidence type="ECO:0000313" key="3">
    <source>
        <dbReference type="Proteomes" id="UP000054563"/>
    </source>
</evidence>
<evidence type="ECO:0000256" key="1">
    <source>
        <dbReference type="SAM" id="MobiDB-lite"/>
    </source>
</evidence>
<feature type="compositionally biased region" description="Polar residues" evidence="1">
    <location>
        <begin position="1"/>
        <end position="10"/>
    </location>
</feature>
<feature type="compositionally biased region" description="Polar residues" evidence="1">
    <location>
        <begin position="41"/>
        <end position="52"/>
    </location>
</feature>
<feature type="compositionally biased region" description="Pro residues" evidence="1">
    <location>
        <begin position="103"/>
        <end position="114"/>
    </location>
</feature>
<accession>A0A0J8RNC5</accession>